<organism evidence="2">
    <name type="scientific">Anguilla anguilla</name>
    <name type="common">European freshwater eel</name>
    <name type="synonym">Muraena anguilla</name>
    <dbReference type="NCBI Taxonomy" id="7936"/>
    <lineage>
        <taxon>Eukaryota</taxon>
        <taxon>Metazoa</taxon>
        <taxon>Chordata</taxon>
        <taxon>Craniata</taxon>
        <taxon>Vertebrata</taxon>
        <taxon>Euteleostomi</taxon>
        <taxon>Actinopterygii</taxon>
        <taxon>Neopterygii</taxon>
        <taxon>Teleostei</taxon>
        <taxon>Anguilliformes</taxon>
        <taxon>Anguillidae</taxon>
        <taxon>Anguilla</taxon>
    </lineage>
</organism>
<dbReference type="AlphaFoldDB" id="A0A0E9UH30"/>
<reference evidence="2" key="1">
    <citation type="submission" date="2014-11" db="EMBL/GenBank/DDBJ databases">
        <authorList>
            <person name="Amaro Gonzalez C."/>
        </authorList>
    </citation>
    <scope>NUCLEOTIDE SEQUENCE</scope>
</reference>
<sequence>MTLANFLEQPSDDNGTEGSTEKNCVPY</sequence>
<name>A0A0E9UH30_ANGAN</name>
<evidence type="ECO:0000256" key="1">
    <source>
        <dbReference type="SAM" id="MobiDB-lite"/>
    </source>
</evidence>
<feature type="region of interest" description="Disordered" evidence="1">
    <location>
        <begin position="1"/>
        <end position="27"/>
    </location>
</feature>
<proteinExistence type="predicted"/>
<reference evidence="2" key="2">
    <citation type="journal article" date="2015" name="Fish Shellfish Immunol.">
        <title>Early steps in the European eel (Anguilla anguilla)-Vibrio vulnificus interaction in the gills: Role of the RtxA13 toxin.</title>
        <authorList>
            <person name="Callol A."/>
            <person name="Pajuelo D."/>
            <person name="Ebbesson L."/>
            <person name="Teles M."/>
            <person name="MacKenzie S."/>
            <person name="Amaro C."/>
        </authorList>
    </citation>
    <scope>NUCLEOTIDE SEQUENCE</scope>
</reference>
<evidence type="ECO:0000313" key="2">
    <source>
        <dbReference type="EMBL" id="JAH65041.1"/>
    </source>
</evidence>
<dbReference type="EMBL" id="GBXM01043536">
    <property type="protein sequence ID" value="JAH65041.1"/>
    <property type="molecule type" value="Transcribed_RNA"/>
</dbReference>
<protein>
    <submittedName>
        <fullName evidence="2">Uncharacterized protein</fullName>
    </submittedName>
</protein>
<feature type="compositionally biased region" description="Polar residues" evidence="1">
    <location>
        <begin position="16"/>
        <end position="27"/>
    </location>
</feature>
<accession>A0A0E9UH30</accession>